<keyword evidence="2" id="KW-0472">Membrane</keyword>
<accession>A0AAW1R635</accession>
<feature type="region of interest" description="Disordered" evidence="1">
    <location>
        <begin position="1"/>
        <end position="25"/>
    </location>
</feature>
<evidence type="ECO:0000256" key="1">
    <source>
        <dbReference type="SAM" id="MobiDB-lite"/>
    </source>
</evidence>
<proteinExistence type="predicted"/>
<feature type="region of interest" description="Disordered" evidence="1">
    <location>
        <begin position="51"/>
        <end position="73"/>
    </location>
</feature>
<evidence type="ECO:0000313" key="3">
    <source>
        <dbReference type="EMBL" id="KAK9828925.1"/>
    </source>
</evidence>
<gene>
    <name evidence="3" type="ORF">WJX72_002814</name>
</gene>
<evidence type="ECO:0000313" key="4">
    <source>
        <dbReference type="Proteomes" id="UP001489004"/>
    </source>
</evidence>
<keyword evidence="4" id="KW-1185">Reference proteome</keyword>
<dbReference type="EMBL" id="JALJOR010000001">
    <property type="protein sequence ID" value="KAK9828925.1"/>
    <property type="molecule type" value="Genomic_DNA"/>
</dbReference>
<protein>
    <submittedName>
        <fullName evidence="3">Uncharacterized protein</fullName>
    </submittedName>
</protein>
<dbReference type="AlphaFoldDB" id="A0AAW1R635"/>
<name>A0AAW1R635_9CHLO</name>
<organism evidence="3 4">
    <name type="scientific">[Myrmecia] bisecta</name>
    <dbReference type="NCBI Taxonomy" id="41462"/>
    <lineage>
        <taxon>Eukaryota</taxon>
        <taxon>Viridiplantae</taxon>
        <taxon>Chlorophyta</taxon>
        <taxon>core chlorophytes</taxon>
        <taxon>Trebouxiophyceae</taxon>
        <taxon>Trebouxiales</taxon>
        <taxon>Trebouxiaceae</taxon>
        <taxon>Myrmecia</taxon>
    </lineage>
</organism>
<comment type="caution">
    <text evidence="3">The sequence shown here is derived from an EMBL/GenBank/DDBJ whole genome shotgun (WGS) entry which is preliminary data.</text>
</comment>
<dbReference type="Proteomes" id="UP001489004">
    <property type="component" value="Unassembled WGS sequence"/>
</dbReference>
<keyword evidence="2" id="KW-1133">Transmembrane helix</keyword>
<reference evidence="3 4" key="1">
    <citation type="journal article" date="2024" name="Nat. Commun.">
        <title>Phylogenomics reveals the evolutionary origins of lichenization in chlorophyte algae.</title>
        <authorList>
            <person name="Puginier C."/>
            <person name="Libourel C."/>
            <person name="Otte J."/>
            <person name="Skaloud P."/>
            <person name="Haon M."/>
            <person name="Grisel S."/>
            <person name="Petersen M."/>
            <person name="Berrin J.G."/>
            <person name="Delaux P.M."/>
            <person name="Dal Grande F."/>
            <person name="Keller J."/>
        </authorList>
    </citation>
    <scope>NUCLEOTIDE SEQUENCE [LARGE SCALE GENOMIC DNA]</scope>
    <source>
        <strain evidence="3 4">SAG 2043</strain>
    </source>
</reference>
<sequence>MPPAKRASDLDLGTPSTPRPTPATLIRGELTPFEATEPIQAALQLAANIESLGDPSQPPAKRPKELQRPAPSKVTRQSLELHSPGLLFDQNAVSYGLDKLIARITHPLITIAAYVVLGYSVTMFAVAYMRAMATATVYGETILYGALPQHPERLAELRKGDKVSSTNPRSAFDIDLLGGDLVNLGPLTPQEDLLFETLVSRILGYQRASTLTSAEVYEAMWDRQAARVRDALLYVYEQRTVADLPQAAQHLVSRYALS</sequence>
<keyword evidence="2" id="KW-0812">Transmembrane</keyword>
<feature type="transmembrane region" description="Helical" evidence="2">
    <location>
        <begin position="108"/>
        <end position="129"/>
    </location>
</feature>
<evidence type="ECO:0000256" key="2">
    <source>
        <dbReference type="SAM" id="Phobius"/>
    </source>
</evidence>